<evidence type="ECO:0000256" key="8">
    <source>
        <dbReference type="ARBA" id="ARBA00023242"/>
    </source>
</evidence>
<reference evidence="12 13" key="1">
    <citation type="submission" date="2015-01" db="EMBL/GenBank/DDBJ databases">
        <title>Evolution of Trichinella species and genotypes.</title>
        <authorList>
            <person name="Korhonen P.K."/>
            <person name="Edoardo P."/>
            <person name="Giuseppe L.R."/>
            <person name="Gasser R.B."/>
        </authorList>
    </citation>
    <scope>NUCLEOTIDE SEQUENCE [LARGE SCALE GENOMIC DNA]</scope>
    <source>
        <strain evidence="12">ISS141</strain>
    </source>
</reference>
<dbReference type="GO" id="GO:0005634">
    <property type="term" value="C:nucleus"/>
    <property type="evidence" value="ECO:0007669"/>
    <property type="project" value="UniProtKB-SubCell"/>
</dbReference>
<dbReference type="PROSITE" id="PS00028">
    <property type="entry name" value="ZINC_FINGER_C2H2_1"/>
    <property type="match status" value="3"/>
</dbReference>
<comment type="similarity">
    <text evidence="9">Belongs to the sal C2H2-type zinc-finger protein family.</text>
</comment>
<keyword evidence="7" id="KW-0804">Transcription</keyword>
<sequence>MTDLIKSPTVMMETQPLEADEMMLNVDEKQVNGEINAPTPLESIQRMWSQAETLAASNTTTPSAVAQSKKQTVFSKHQCQLCCKHFSSASALQIHMRIHTGDRPFKCNICERSFTTKGNLKVHMGTHMWNTNNQRGRRLFDGSLTQLPDATSPPMVQNHTGVSGICQSFGGNVDKDEGVLTHSAAGEALLCEDISQQLLQQHHDERMATDEQYPVVMQSSSSSQMLNPMAVGGSQETYQAPSVSFPTFVTNSYFTSSSVAAANSIPKTNAAVTASIIAVTTTATATATTTTTTTNAAIAISNTTATTTTSAAAAAAAAAVATTVTVIPSITVPNEYICAGTGGGVACSSVFVPGNAASVGSNGSVTNGHLSSASDRLPFMLGNSSWPSKCSVCLQMCSSNVELDAHMRFHIMHPDATSVVVVGGGGGGGIGGGARATAAVAEEEIHKRRAN</sequence>
<evidence type="ECO:0000256" key="2">
    <source>
        <dbReference type="ARBA" id="ARBA00022723"/>
    </source>
</evidence>
<keyword evidence="4 10" id="KW-0863">Zinc-finger</keyword>
<dbReference type="InterPro" id="IPR036236">
    <property type="entry name" value="Znf_C2H2_sf"/>
</dbReference>
<accession>A0A0V0YCE4</accession>
<dbReference type="GO" id="GO:0008270">
    <property type="term" value="F:zinc ion binding"/>
    <property type="evidence" value="ECO:0007669"/>
    <property type="project" value="UniProtKB-KW"/>
</dbReference>
<dbReference type="Pfam" id="PF00096">
    <property type="entry name" value="zf-C2H2"/>
    <property type="match status" value="1"/>
</dbReference>
<keyword evidence="6" id="KW-0805">Transcription regulation</keyword>
<evidence type="ECO:0000256" key="7">
    <source>
        <dbReference type="ARBA" id="ARBA00023163"/>
    </source>
</evidence>
<dbReference type="SMART" id="SM00355">
    <property type="entry name" value="ZnF_C2H2"/>
    <property type="match status" value="3"/>
</dbReference>
<evidence type="ECO:0000256" key="10">
    <source>
        <dbReference type="PROSITE-ProRule" id="PRU00042"/>
    </source>
</evidence>
<dbReference type="PANTHER" id="PTHR23233:SF84">
    <property type="entry name" value="FI23031P1"/>
    <property type="match status" value="1"/>
</dbReference>
<keyword evidence="3" id="KW-0677">Repeat</keyword>
<dbReference type="FunFam" id="3.30.160.60:FF:000130">
    <property type="entry name" value="Spalt-like transcription factor 4"/>
    <property type="match status" value="1"/>
</dbReference>
<feature type="domain" description="C2H2-type" evidence="11">
    <location>
        <begin position="105"/>
        <end position="127"/>
    </location>
</feature>
<evidence type="ECO:0000256" key="9">
    <source>
        <dbReference type="ARBA" id="ARBA00038474"/>
    </source>
</evidence>
<dbReference type="Proteomes" id="UP000054815">
    <property type="component" value="Unassembled WGS sequence"/>
</dbReference>
<evidence type="ECO:0000313" key="13">
    <source>
        <dbReference type="Proteomes" id="UP000054815"/>
    </source>
</evidence>
<keyword evidence="8" id="KW-0539">Nucleus</keyword>
<organism evidence="12 13">
    <name type="scientific">Trichinella pseudospiralis</name>
    <name type="common">Parasitic roundworm</name>
    <dbReference type="NCBI Taxonomy" id="6337"/>
    <lineage>
        <taxon>Eukaryota</taxon>
        <taxon>Metazoa</taxon>
        <taxon>Ecdysozoa</taxon>
        <taxon>Nematoda</taxon>
        <taxon>Enoplea</taxon>
        <taxon>Dorylaimia</taxon>
        <taxon>Trichinellida</taxon>
        <taxon>Trichinellidae</taxon>
        <taxon>Trichinella</taxon>
    </lineage>
</organism>
<evidence type="ECO:0000256" key="5">
    <source>
        <dbReference type="ARBA" id="ARBA00022833"/>
    </source>
</evidence>
<dbReference type="AlphaFoldDB" id="A0A0V0YCE4"/>
<dbReference type="Gene3D" id="3.30.160.60">
    <property type="entry name" value="Classic Zinc Finger"/>
    <property type="match status" value="2"/>
</dbReference>
<evidence type="ECO:0000256" key="3">
    <source>
        <dbReference type="ARBA" id="ARBA00022737"/>
    </source>
</evidence>
<feature type="domain" description="C2H2-type" evidence="11">
    <location>
        <begin position="77"/>
        <end position="104"/>
    </location>
</feature>
<keyword evidence="5" id="KW-0862">Zinc</keyword>
<dbReference type="PROSITE" id="PS50157">
    <property type="entry name" value="ZINC_FINGER_C2H2_2"/>
    <property type="match status" value="2"/>
</dbReference>
<evidence type="ECO:0000256" key="4">
    <source>
        <dbReference type="ARBA" id="ARBA00022771"/>
    </source>
</evidence>
<dbReference type="InterPro" id="IPR051565">
    <property type="entry name" value="Sal_C2H2-zinc-finger"/>
</dbReference>
<dbReference type="GO" id="GO:0000981">
    <property type="term" value="F:DNA-binding transcription factor activity, RNA polymerase II-specific"/>
    <property type="evidence" value="ECO:0007669"/>
    <property type="project" value="TreeGrafter"/>
</dbReference>
<dbReference type="STRING" id="6337.A0A0V0YCE4"/>
<evidence type="ECO:0000256" key="1">
    <source>
        <dbReference type="ARBA" id="ARBA00004123"/>
    </source>
</evidence>
<gene>
    <name evidence="12" type="primary">Sall1</name>
    <name evidence="12" type="ORF">T4E_541</name>
</gene>
<evidence type="ECO:0000313" key="12">
    <source>
        <dbReference type="EMBL" id="KRX97643.1"/>
    </source>
</evidence>
<evidence type="ECO:0000259" key="11">
    <source>
        <dbReference type="PROSITE" id="PS50157"/>
    </source>
</evidence>
<evidence type="ECO:0000256" key="6">
    <source>
        <dbReference type="ARBA" id="ARBA00023015"/>
    </source>
</evidence>
<dbReference type="GO" id="GO:0000978">
    <property type="term" value="F:RNA polymerase II cis-regulatory region sequence-specific DNA binding"/>
    <property type="evidence" value="ECO:0007669"/>
    <property type="project" value="TreeGrafter"/>
</dbReference>
<comment type="caution">
    <text evidence="12">The sequence shown here is derived from an EMBL/GenBank/DDBJ whole genome shotgun (WGS) entry which is preliminary data.</text>
</comment>
<dbReference type="EMBL" id="JYDU01000029">
    <property type="protein sequence ID" value="KRX97643.1"/>
    <property type="molecule type" value="Genomic_DNA"/>
</dbReference>
<dbReference type="PANTHER" id="PTHR23233">
    <property type="entry name" value="SAL-LIKE PROTEIN"/>
    <property type="match status" value="1"/>
</dbReference>
<name>A0A0V0YCE4_TRIPS</name>
<comment type="subcellular location">
    <subcellularLocation>
        <location evidence="1">Nucleus</location>
    </subcellularLocation>
</comment>
<dbReference type="InterPro" id="IPR013087">
    <property type="entry name" value="Znf_C2H2_type"/>
</dbReference>
<dbReference type="SUPFAM" id="SSF57667">
    <property type="entry name" value="beta-beta-alpha zinc fingers"/>
    <property type="match status" value="1"/>
</dbReference>
<proteinExistence type="inferred from homology"/>
<keyword evidence="2" id="KW-0479">Metal-binding</keyword>
<protein>
    <submittedName>
        <fullName evidence="12">Sal-like protein 1</fullName>
    </submittedName>
</protein>